<evidence type="ECO:0000313" key="1">
    <source>
        <dbReference type="EMBL" id="TFK65103.1"/>
    </source>
</evidence>
<protein>
    <submittedName>
        <fullName evidence="1">Uncharacterized protein</fullName>
    </submittedName>
</protein>
<dbReference type="Proteomes" id="UP000308600">
    <property type="component" value="Unassembled WGS sequence"/>
</dbReference>
<organism evidence="1 2">
    <name type="scientific">Pluteus cervinus</name>
    <dbReference type="NCBI Taxonomy" id="181527"/>
    <lineage>
        <taxon>Eukaryota</taxon>
        <taxon>Fungi</taxon>
        <taxon>Dikarya</taxon>
        <taxon>Basidiomycota</taxon>
        <taxon>Agaricomycotina</taxon>
        <taxon>Agaricomycetes</taxon>
        <taxon>Agaricomycetidae</taxon>
        <taxon>Agaricales</taxon>
        <taxon>Pluteineae</taxon>
        <taxon>Pluteaceae</taxon>
        <taxon>Pluteus</taxon>
    </lineage>
</organism>
<keyword evidence="2" id="KW-1185">Reference proteome</keyword>
<dbReference type="EMBL" id="ML208448">
    <property type="protein sequence ID" value="TFK65103.1"/>
    <property type="molecule type" value="Genomic_DNA"/>
</dbReference>
<proteinExistence type="predicted"/>
<gene>
    <name evidence="1" type="ORF">BDN72DRAFT_846029</name>
</gene>
<reference evidence="1 2" key="1">
    <citation type="journal article" date="2019" name="Nat. Ecol. Evol.">
        <title>Megaphylogeny resolves global patterns of mushroom evolution.</title>
        <authorList>
            <person name="Varga T."/>
            <person name="Krizsan K."/>
            <person name="Foldi C."/>
            <person name="Dima B."/>
            <person name="Sanchez-Garcia M."/>
            <person name="Sanchez-Ramirez S."/>
            <person name="Szollosi G.J."/>
            <person name="Szarkandi J.G."/>
            <person name="Papp V."/>
            <person name="Albert L."/>
            <person name="Andreopoulos W."/>
            <person name="Angelini C."/>
            <person name="Antonin V."/>
            <person name="Barry K.W."/>
            <person name="Bougher N.L."/>
            <person name="Buchanan P."/>
            <person name="Buyck B."/>
            <person name="Bense V."/>
            <person name="Catcheside P."/>
            <person name="Chovatia M."/>
            <person name="Cooper J."/>
            <person name="Damon W."/>
            <person name="Desjardin D."/>
            <person name="Finy P."/>
            <person name="Geml J."/>
            <person name="Haridas S."/>
            <person name="Hughes K."/>
            <person name="Justo A."/>
            <person name="Karasinski D."/>
            <person name="Kautmanova I."/>
            <person name="Kiss B."/>
            <person name="Kocsube S."/>
            <person name="Kotiranta H."/>
            <person name="LaButti K.M."/>
            <person name="Lechner B.E."/>
            <person name="Liimatainen K."/>
            <person name="Lipzen A."/>
            <person name="Lukacs Z."/>
            <person name="Mihaltcheva S."/>
            <person name="Morgado L.N."/>
            <person name="Niskanen T."/>
            <person name="Noordeloos M.E."/>
            <person name="Ohm R.A."/>
            <person name="Ortiz-Santana B."/>
            <person name="Ovrebo C."/>
            <person name="Racz N."/>
            <person name="Riley R."/>
            <person name="Savchenko A."/>
            <person name="Shiryaev A."/>
            <person name="Soop K."/>
            <person name="Spirin V."/>
            <person name="Szebenyi C."/>
            <person name="Tomsovsky M."/>
            <person name="Tulloss R.E."/>
            <person name="Uehling J."/>
            <person name="Grigoriev I.V."/>
            <person name="Vagvolgyi C."/>
            <person name="Papp T."/>
            <person name="Martin F.M."/>
            <person name="Miettinen O."/>
            <person name="Hibbett D.S."/>
            <person name="Nagy L.G."/>
        </authorList>
    </citation>
    <scope>NUCLEOTIDE SEQUENCE [LARGE SCALE GENOMIC DNA]</scope>
    <source>
        <strain evidence="1 2">NL-1719</strain>
    </source>
</reference>
<sequence>MLSPSSNLGDSEVNDTDGFDRIVYGLDHHVVITVLSVSVSLRHRAFGESNNAMSFIDLPRDIIDFTLDGCDDKTILALSSTCKVCREYLEGQIFSHLVFDFWGEESRVRSKIQFLEYLANGTSRISGCATSVEVWSLSKLYEVFPGDEGIDYKLLLQTAFSSLYNVQEVNWYVQSRVNMTEMAIVRAIRHLASGNPDIVVTIVAGRPPIALLECLAPVCPTAFVAVWTDRSDYPRCLNQLNYNSSPGMRSFTFTDSTWGASRKRIIRAMGTLSYWHAVPCFRKLEALRFEGLPQNVIDEVLCQAPFWRLMQDYQCHLKLLCLPFMVEPLLDYLASYCGLKYFDLQISDRNSQAIESTLVSRFYAEVLYAQADSLETLIMDIDEDQYYGPWALQASHIDGLSQCRKLQKLALPVLPPIDHEGIQKILSLLSLRTRIPTLYQLSMMGRSIPNVVIQESIEDIVRRYKPTEVHLTALETRSTCFKIQTDALYYY</sequence>
<accession>A0ACD3AGT2</accession>
<name>A0ACD3AGT2_9AGAR</name>
<evidence type="ECO:0000313" key="2">
    <source>
        <dbReference type="Proteomes" id="UP000308600"/>
    </source>
</evidence>